<evidence type="ECO:0000313" key="4">
    <source>
        <dbReference type="Proteomes" id="UP000184241"/>
    </source>
</evidence>
<dbReference type="InterPro" id="IPR013216">
    <property type="entry name" value="Methyltransf_11"/>
</dbReference>
<feature type="domain" description="Methyltransferase type 11" evidence="2">
    <location>
        <begin position="27"/>
        <end position="124"/>
    </location>
</feature>
<evidence type="ECO:0000259" key="2">
    <source>
        <dbReference type="Pfam" id="PF08241"/>
    </source>
</evidence>
<dbReference type="InterPro" id="IPR050447">
    <property type="entry name" value="Erg6_SMT_methyltransf"/>
</dbReference>
<reference evidence="3 4" key="1">
    <citation type="submission" date="2016-11" db="EMBL/GenBank/DDBJ databases">
        <authorList>
            <person name="Jaros S."/>
            <person name="Januszkiewicz K."/>
            <person name="Wedrychowicz H."/>
        </authorList>
    </citation>
    <scope>NUCLEOTIDE SEQUENCE [LARGE SCALE GENOMIC DNA]</scope>
    <source>
        <strain evidence="3 4">DSM 6191</strain>
    </source>
</reference>
<dbReference type="PANTHER" id="PTHR44068:SF11">
    <property type="entry name" value="GERANYL DIPHOSPHATE 2-C-METHYLTRANSFERASE"/>
    <property type="match status" value="1"/>
</dbReference>
<dbReference type="GO" id="GO:0032259">
    <property type="term" value="P:methylation"/>
    <property type="evidence" value="ECO:0007669"/>
    <property type="project" value="UniProtKB-KW"/>
</dbReference>
<name>A0A1M5WI91_9CLOT</name>
<accession>A0A1M5WI91</accession>
<protein>
    <submittedName>
        <fullName evidence="3">Methyltransferase domain-containing protein</fullName>
    </submittedName>
</protein>
<dbReference type="CDD" id="cd02440">
    <property type="entry name" value="AdoMet_MTases"/>
    <property type="match status" value="1"/>
</dbReference>
<dbReference type="AlphaFoldDB" id="A0A1M5WI91"/>
<dbReference type="InterPro" id="IPR029063">
    <property type="entry name" value="SAM-dependent_MTases_sf"/>
</dbReference>
<organism evidence="3 4">
    <name type="scientific">Clostridium intestinale DSM 6191</name>
    <dbReference type="NCBI Taxonomy" id="1121320"/>
    <lineage>
        <taxon>Bacteria</taxon>
        <taxon>Bacillati</taxon>
        <taxon>Bacillota</taxon>
        <taxon>Clostridia</taxon>
        <taxon>Eubacteriales</taxon>
        <taxon>Clostridiaceae</taxon>
        <taxon>Clostridium</taxon>
    </lineage>
</organism>
<dbReference type="SUPFAM" id="SSF53335">
    <property type="entry name" value="S-adenosyl-L-methionine-dependent methyltransferases"/>
    <property type="match status" value="1"/>
</dbReference>
<dbReference type="PANTHER" id="PTHR44068">
    <property type="entry name" value="ZGC:194242"/>
    <property type="match status" value="1"/>
</dbReference>
<keyword evidence="1 3" id="KW-0808">Transferase</keyword>
<sequence length="206" mass="24019">MKVILKQPQLYRFLSYCNESDLDKEVLDCGAGGDLPPLSLFLQHGYKTYGLEISDDQLHKSNEFSKQHGINLNISKGDMRSLPFEDESLSFIYSYNSIFHMTKKDIETSINEIKRVLKPGGLCCLNFLSINDEWYGDGKELGKNEFLQIERGEEVIHTYYEVNEGESHFKDMTILYKEDRVIERLYEGEMIKQAYIDYIVKKEVIE</sequence>
<dbReference type="RefSeq" id="WP_073017517.1">
    <property type="nucleotide sequence ID" value="NZ_FQXU01000004.1"/>
</dbReference>
<evidence type="ECO:0000313" key="3">
    <source>
        <dbReference type="EMBL" id="SHH87206.1"/>
    </source>
</evidence>
<dbReference type="Pfam" id="PF08241">
    <property type="entry name" value="Methyltransf_11"/>
    <property type="match status" value="1"/>
</dbReference>
<dbReference type="EMBL" id="FQXU01000004">
    <property type="protein sequence ID" value="SHH87206.1"/>
    <property type="molecule type" value="Genomic_DNA"/>
</dbReference>
<evidence type="ECO:0000256" key="1">
    <source>
        <dbReference type="ARBA" id="ARBA00022679"/>
    </source>
</evidence>
<dbReference type="GO" id="GO:0008757">
    <property type="term" value="F:S-adenosylmethionine-dependent methyltransferase activity"/>
    <property type="evidence" value="ECO:0007669"/>
    <property type="project" value="InterPro"/>
</dbReference>
<proteinExistence type="predicted"/>
<gene>
    <name evidence="3" type="ORF">SAMN02745941_01104</name>
</gene>
<keyword evidence="3" id="KW-0489">Methyltransferase</keyword>
<dbReference type="Gene3D" id="3.40.50.150">
    <property type="entry name" value="Vaccinia Virus protein VP39"/>
    <property type="match status" value="1"/>
</dbReference>
<dbReference type="Proteomes" id="UP000184241">
    <property type="component" value="Unassembled WGS sequence"/>
</dbReference>